<evidence type="ECO:0000256" key="1">
    <source>
        <dbReference type="SAM" id="MobiDB-lite"/>
    </source>
</evidence>
<proteinExistence type="predicted"/>
<organism evidence="2 3">
    <name type="scientific">Paecilomyces lecythidis</name>
    <dbReference type="NCBI Taxonomy" id="3004212"/>
    <lineage>
        <taxon>Eukaryota</taxon>
        <taxon>Fungi</taxon>
        <taxon>Dikarya</taxon>
        <taxon>Ascomycota</taxon>
        <taxon>Pezizomycotina</taxon>
        <taxon>Eurotiomycetes</taxon>
        <taxon>Eurotiomycetidae</taxon>
        <taxon>Eurotiales</taxon>
        <taxon>Thermoascaceae</taxon>
        <taxon>Paecilomyces</taxon>
    </lineage>
</organism>
<sequence>MDFPDDQLHLSDFPLWDPLAPQHFPSSENTFEEFNERWPSLGDEWCFQTYFPEFATEPWTNKNDTVNKSCSDTIVNGETVENRNSLSLGLGDQVDGKLKLTEVRDTIRRTVEQCFSVSSFSSVNTPEGRESPGPRKRRRMNSQELSVDSPLSYTTSSTEPSATSQSAATPIFSPDEPPFCSLSQGYGDGMDLQTDFDDSVPINWDIVDVNSGFAQWDWSHQSPQSHPQQTCKSPDSDGLTPLEMPDGTIRFTTNWLPASSEDCSTYGTSDSDIWPPMNAT</sequence>
<feature type="compositionally biased region" description="Low complexity" evidence="1">
    <location>
        <begin position="219"/>
        <end position="229"/>
    </location>
</feature>
<dbReference type="Proteomes" id="UP001583193">
    <property type="component" value="Unassembled WGS sequence"/>
</dbReference>
<accession>A0ABR3XCJ0</accession>
<dbReference type="EMBL" id="JAVDPF010000022">
    <property type="protein sequence ID" value="KAL1873402.1"/>
    <property type="molecule type" value="Genomic_DNA"/>
</dbReference>
<keyword evidence="3" id="KW-1185">Reference proteome</keyword>
<comment type="caution">
    <text evidence="2">The sequence shown here is derived from an EMBL/GenBank/DDBJ whole genome shotgun (WGS) entry which is preliminary data.</text>
</comment>
<name>A0ABR3XCJ0_9EURO</name>
<evidence type="ECO:0000313" key="2">
    <source>
        <dbReference type="EMBL" id="KAL1873402.1"/>
    </source>
</evidence>
<evidence type="ECO:0000313" key="3">
    <source>
        <dbReference type="Proteomes" id="UP001583193"/>
    </source>
</evidence>
<feature type="region of interest" description="Disordered" evidence="1">
    <location>
        <begin position="218"/>
        <end position="248"/>
    </location>
</feature>
<feature type="compositionally biased region" description="Polar residues" evidence="1">
    <location>
        <begin position="142"/>
        <end position="168"/>
    </location>
</feature>
<gene>
    <name evidence="2" type="ORF">Plec18167_006453</name>
</gene>
<protein>
    <submittedName>
        <fullName evidence="2">Uncharacterized protein</fullName>
    </submittedName>
</protein>
<reference evidence="2 3" key="1">
    <citation type="journal article" date="2024" name="IMA Fungus">
        <title>IMA Genome - F19 : A genome assembly and annotation guide to empower mycologists, including annotated draft genome sequences of Ceratocystis pirilliformis, Diaporthe australafricana, Fusarium ophioides, Paecilomyces lecythidis, and Sporothrix stenoceras.</title>
        <authorList>
            <person name="Aylward J."/>
            <person name="Wilson A.M."/>
            <person name="Visagie C.M."/>
            <person name="Spraker J."/>
            <person name="Barnes I."/>
            <person name="Buitendag C."/>
            <person name="Ceriani C."/>
            <person name="Del Mar Angel L."/>
            <person name="du Plessis D."/>
            <person name="Fuchs T."/>
            <person name="Gasser K."/>
            <person name="Kramer D."/>
            <person name="Li W."/>
            <person name="Munsamy K."/>
            <person name="Piso A."/>
            <person name="Price J.L."/>
            <person name="Sonnekus B."/>
            <person name="Thomas C."/>
            <person name="van der Nest A."/>
            <person name="van Dijk A."/>
            <person name="van Heerden A."/>
            <person name="van Vuuren N."/>
            <person name="Yilmaz N."/>
            <person name="Duong T.A."/>
            <person name="van der Merwe N.A."/>
            <person name="Wingfield M.J."/>
            <person name="Wingfield B.D."/>
        </authorList>
    </citation>
    <scope>NUCLEOTIDE SEQUENCE [LARGE SCALE GENOMIC DNA]</scope>
    <source>
        <strain evidence="2 3">CMW 18167</strain>
    </source>
</reference>
<feature type="region of interest" description="Disordered" evidence="1">
    <location>
        <begin position="121"/>
        <end position="186"/>
    </location>
</feature>